<reference evidence="1 2" key="2">
    <citation type="submission" date="2018-11" db="EMBL/GenBank/DDBJ databases">
        <authorList>
            <consortium name="Pathogen Informatics"/>
        </authorList>
    </citation>
    <scope>NUCLEOTIDE SEQUENCE [LARGE SCALE GENOMIC DNA]</scope>
</reference>
<accession>A0A183IR22</accession>
<reference evidence="3" key="1">
    <citation type="submission" date="2016-06" db="UniProtKB">
        <authorList>
            <consortium name="WormBaseParasite"/>
        </authorList>
    </citation>
    <scope>IDENTIFICATION</scope>
</reference>
<proteinExistence type="predicted"/>
<evidence type="ECO:0000313" key="1">
    <source>
        <dbReference type="EMBL" id="VDP09130.1"/>
    </source>
</evidence>
<gene>
    <name evidence="1" type="ORF">SBAD_LOCUS6069</name>
</gene>
<protein>
    <submittedName>
        <fullName evidence="3">CTCK domain-containing protein</fullName>
    </submittedName>
</protein>
<dbReference type="EMBL" id="UZAM01009469">
    <property type="protein sequence ID" value="VDP09130.1"/>
    <property type="molecule type" value="Genomic_DNA"/>
</dbReference>
<dbReference type="WBParaSite" id="SBAD_0000630501-mRNA-1">
    <property type="protein sequence ID" value="SBAD_0000630501-mRNA-1"/>
    <property type="gene ID" value="SBAD_0000630501"/>
</dbReference>
<dbReference type="Proteomes" id="UP000270296">
    <property type="component" value="Unassembled WGS sequence"/>
</dbReference>
<evidence type="ECO:0000313" key="2">
    <source>
        <dbReference type="Proteomes" id="UP000270296"/>
    </source>
</evidence>
<dbReference type="AlphaFoldDB" id="A0A183IR22"/>
<keyword evidence="2" id="KW-1185">Reference proteome</keyword>
<organism evidence="3">
    <name type="scientific">Soboliphyme baturini</name>
    <dbReference type="NCBI Taxonomy" id="241478"/>
    <lineage>
        <taxon>Eukaryota</taxon>
        <taxon>Metazoa</taxon>
        <taxon>Ecdysozoa</taxon>
        <taxon>Nematoda</taxon>
        <taxon>Enoplea</taxon>
        <taxon>Dorylaimia</taxon>
        <taxon>Dioctophymatida</taxon>
        <taxon>Dioctophymatoidea</taxon>
        <taxon>Soboliphymatidae</taxon>
        <taxon>Soboliphyme</taxon>
    </lineage>
</organism>
<evidence type="ECO:0000313" key="3">
    <source>
        <dbReference type="WBParaSite" id="SBAD_0000630501-mRNA-1"/>
    </source>
</evidence>
<sequence length="172" mass="19067">MYLWCVVRLSVHRCSDICRGTQFKVSERGDRFKTCNCECEKSAFQVTPTPRRLASSATARMAEAGSCRERRCPALQLYDMRPQNDVGKVASRRRVSHRIGGHCEVGGGGLIDGSSIVRCHAQAACPADHRYAVRHGGTSQSSGSIVNRSDGGKNHFRKLLYENLEIWRLAVA</sequence>
<name>A0A183IR22_9BILA</name>